<accession>A0ACB7S3Q3</accession>
<reference evidence="1" key="1">
    <citation type="submission" date="2020-05" db="EMBL/GenBank/DDBJ databases">
        <title>Large-scale comparative analyses of tick genomes elucidate their genetic diversity and vector capacities.</title>
        <authorList>
            <person name="Jia N."/>
            <person name="Wang J."/>
            <person name="Shi W."/>
            <person name="Du L."/>
            <person name="Sun Y."/>
            <person name="Zhan W."/>
            <person name="Jiang J."/>
            <person name="Wang Q."/>
            <person name="Zhang B."/>
            <person name="Ji P."/>
            <person name="Sakyi L.B."/>
            <person name="Cui X."/>
            <person name="Yuan T."/>
            <person name="Jiang B."/>
            <person name="Yang W."/>
            <person name="Lam T.T.-Y."/>
            <person name="Chang Q."/>
            <person name="Ding S."/>
            <person name="Wang X."/>
            <person name="Zhu J."/>
            <person name="Ruan X."/>
            <person name="Zhao L."/>
            <person name="Wei J."/>
            <person name="Que T."/>
            <person name="Du C."/>
            <person name="Cheng J."/>
            <person name="Dai P."/>
            <person name="Han X."/>
            <person name="Huang E."/>
            <person name="Gao Y."/>
            <person name="Liu J."/>
            <person name="Shao H."/>
            <person name="Ye R."/>
            <person name="Li L."/>
            <person name="Wei W."/>
            <person name="Wang X."/>
            <person name="Wang C."/>
            <person name="Yang T."/>
            <person name="Huo Q."/>
            <person name="Li W."/>
            <person name="Guo W."/>
            <person name="Chen H."/>
            <person name="Zhou L."/>
            <person name="Ni X."/>
            <person name="Tian J."/>
            <person name="Zhou Y."/>
            <person name="Sheng Y."/>
            <person name="Liu T."/>
            <person name="Pan Y."/>
            <person name="Xia L."/>
            <person name="Li J."/>
            <person name="Zhao F."/>
            <person name="Cao W."/>
        </authorList>
    </citation>
    <scope>NUCLEOTIDE SEQUENCE</scope>
    <source>
        <strain evidence="1">Hyas-2018</strain>
    </source>
</reference>
<proteinExistence type="predicted"/>
<keyword evidence="2" id="KW-1185">Reference proteome</keyword>
<name>A0ACB7S3Q3_HYAAI</name>
<gene>
    <name evidence="1" type="ORF">HPB50_018773</name>
</gene>
<dbReference type="Proteomes" id="UP000821845">
    <property type="component" value="Chromosome 6"/>
</dbReference>
<comment type="caution">
    <text evidence="1">The sequence shown here is derived from an EMBL/GenBank/DDBJ whole genome shotgun (WGS) entry which is preliminary data.</text>
</comment>
<evidence type="ECO:0000313" key="1">
    <source>
        <dbReference type="EMBL" id="KAH6928722.1"/>
    </source>
</evidence>
<protein>
    <submittedName>
        <fullName evidence="1">Uncharacterized protein</fullName>
    </submittedName>
</protein>
<organism evidence="1 2">
    <name type="scientific">Hyalomma asiaticum</name>
    <name type="common">Tick</name>
    <dbReference type="NCBI Taxonomy" id="266040"/>
    <lineage>
        <taxon>Eukaryota</taxon>
        <taxon>Metazoa</taxon>
        <taxon>Ecdysozoa</taxon>
        <taxon>Arthropoda</taxon>
        <taxon>Chelicerata</taxon>
        <taxon>Arachnida</taxon>
        <taxon>Acari</taxon>
        <taxon>Parasitiformes</taxon>
        <taxon>Ixodida</taxon>
        <taxon>Ixodoidea</taxon>
        <taxon>Ixodidae</taxon>
        <taxon>Hyalomminae</taxon>
        <taxon>Hyalomma</taxon>
    </lineage>
</organism>
<evidence type="ECO:0000313" key="2">
    <source>
        <dbReference type="Proteomes" id="UP000821845"/>
    </source>
</evidence>
<dbReference type="EMBL" id="CM023486">
    <property type="protein sequence ID" value="KAH6928722.1"/>
    <property type="molecule type" value="Genomic_DNA"/>
</dbReference>
<sequence>MSNLTWVELVSAGRKFKACLDSGSEITVLREALIPTEAKLKGVGKVRLRGPFAHAVPADLVYVPLGMHSPEGGVSSELVELCAVTDKLGRGVDALLAPCTLDKLARIKKESVEPAVHMVRVEQVIAEVDRKCEMSAEEMSRHRRDSKDLRGGSRTQSHASENEAGNGMFEKEQRVESSLRTACDQAREETHGMSMPGSLLCHRELVNERQCREPVARETRCGEVLVPAHGAPCDEQFSGNEVNELVRNALSLQTTSDTGRHW</sequence>